<sequence>MYRLTLYCLLFALTVFFSGCSTVEPLLMSDPSVNLYWPPKPDPMRIRFLREIKGPEDIFPDKSRVQRLTEMLTGDNNLTLELVTPSAITVSQDNVLYISDTFSGVIHRYDLKSREVSYITQAGDEQLASPVAVAVDHEQNLYVSDSINAKVYKFNSHGSFLNALVPPDGFRRPAGIAITDFGDKFIVDALANKLHRFTLQDKYLGEFPKQAAGEELNTPSHVAVDNAGNVYITDAMNFVVRSYDKNGNFLRRIGGAGDVPGSFSRPKGLALDSDSNIYVVDANHDNIQIFNKDGQLLLYFGRSGQGPGQFYLPNGICIDASDHIFVADTFNRRVQVFKYLKTGGKNE</sequence>
<name>A0AAW4KW32_9BACT</name>
<dbReference type="EMBL" id="JAHCVJ010000001">
    <property type="protein sequence ID" value="MBT0662793.1"/>
    <property type="molecule type" value="Genomic_DNA"/>
</dbReference>
<organism evidence="3 4">
    <name type="scientific">Geoanaerobacter pelophilus</name>
    <dbReference type="NCBI Taxonomy" id="60036"/>
    <lineage>
        <taxon>Bacteria</taxon>
        <taxon>Pseudomonadati</taxon>
        <taxon>Thermodesulfobacteriota</taxon>
        <taxon>Desulfuromonadia</taxon>
        <taxon>Geobacterales</taxon>
        <taxon>Geobacteraceae</taxon>
        <taxon>Geoanaerobacter</taxon>
    </lineage>
</organism>
<dbReference type="InterPro" id="IPR050952">
    <property type="entry name" value="TRIM-NHL_E3_ligases"/>
</dbReference>
<dbReference type="PANTHER" id="PTHR24104">
    <property type="entry name" value="E3 UBIQUITIN-PROTEIN LIGASE NHLRC1-RELATED"/>
    <property type="match status" value="1"/>
</dbReference>
<dbReference type="InterPro" id="IPR011042">
    <property type="entry name" value="6-blade_b-propeller_TolB-like"/>
</dbReference>
<accession>A0AAW4KW32</accession>
<protein>
    <submittedName>
        <fullName evidence="3">6-bladed beta-propeller</fullName>
    </submittedName>
</protein>
<dbReference type="PANTHER" id="PTHR24104:SF25">
    <property type="entry name" value="PROTEIN LIN-41"/>
    <property type="match status" value="1"/>
</dbReference>
<dbReference type="SUPFAM" id="SSF101898">
    <property type="entry name" value="NHL repeat"/>
    <property type="match status" value="1"/>
</dbReference>
<feature type="repeat" description="NHL" evidence="2">
    <location>
        <begin position="250"/>
        <end position="293"/>
    </location>
</feature>
<dbReference type="PROSITE" id="PS51125">
    <property type="entry name" value="NHL"/>
    <property type="match status" value="3"/>
</dbReference>
<gene>
    <name evidence="3" type="ORF">KI809_00615</name>
</gene>
<keyword evidence="1" id="KW-0677">Repeat</keyword>
<evidence type="ECO:0000256" key="1">
    <source>
        <dbReference type="ARBA" id="ARBA00022737"/>
    </source>
</evidence>
<dbReference type="Proteomes" id="UP000811899">
    <property type="component" value="Unassembled WGS sequence"/>
</dbReference>
<evidence type="ECO:0000313" key="4">
    <source>
        <dbReference type="Proteomes" id="UP000811899"/>
    </source>
</evidence>
<dbReference type="Pfam" id="PF17170">
    <property type="entry name" value="DUF5128"/>
    <property type="match status" value="1"/>
</dbReference>
<proteinExistence type="predicted"/>
<comment type="caution">
    <text evidence="3">The sequence shown here is derived from an EMBL/GenBank/DDBJ whole genome shotgun (WGS) entry which is preliminary data.</text>
</comment>
<feature type="repeat" description="NHL" evidence="2">
    <location>
        <begin position="297"/>
        <end position="340"/>
    </location>
</feature>
<evidence type="ECO:0000256" key="2">
    <source>
        <dbReference type="PROSITE-ProRule" id="PRU00504"/>
    </source>
</evidence>
<evidence type="ECO:0000313" key="3">
    <source>
        <dbReference type="EMBL" id="MBT0662793.1"/>
    </source>
</evidence>
<dbReference type="AlphaFoldDB" id="A0AAW4KW32"/>
<dbReference type="InterPro" id="IPR001258">
    <property type="entry name" value="NHL_repeat"/>
</dbReference>
<dbReference type="PROSITE" id="PS51257">
    <property type="entry name" value="PROKAR_LIPOPROTEIN"/>
    <property type="match status" value="1"/>
</dbReference>
<reference evidence="3 4" key="1">
    <citation type="submission" date="2021-05" db="EMBL/GenBank/DDBJ databases">
        <title>The draft genome of Geobacter pelophilus DSM 12255.</title>
        <authorList>
            <person name="Xu Z."/>
            <person name="Masuda Y."/>
            <person name="Itoh H."/>
            <person name="Senoo K."/>
        </authorList>
    </citation>
    <scope>NUCLEOTIDE SEQUENCE [LARGE SCALE GENOMIC DNA]</scope>
    <source>
        <strain evidence="3 4">DSM 12255</strain>
    </source>
</reference>
<keyword evidence="4" id="KW-1185">Reference proteome</keyword>
<dbReference type="Gene3D" id="2.120.10.30">
    <property type="entry name" value="TolB, C-terminal domain"/>
    <property type="match status" value="2"/>
</dbReference>
<feature type="repeat" description="NHL" evidence="2">
    <location>
        <begin position="122"/>
        <end position="157"/>
    </location>
</feature>
<dbReference type="GO" id="GO:0008270">
    <property type="term" value="F:zinc ion binding"/>
    <property type="evidence" value="ECO:0007669"/>
    <property type="project" value="UniProtKB-KW"/>
</dbReference>